<organism evidence="2 3">
    <name type="scientific">Mycena venus</name>
    <dbReference type="NCBI Taxonomy" id="2733690"/>
    <lineage>
        <taxon>Eukaryota</taxon>
        <taxon>Fungi</taxon>
        <taxon>Dikarya</taxon>
        <taxon>Basidiomycota</taxon>
        <taxon>Agaricomycotina</taxon>
        <taxon>Agaricomycetes</taxon>
        <taxon>Agaricomycetidae</taxon>
        <taxon>Agaricales</taxon>
        <taxon>Marasmiineae</taxon>
        <taxon>Mycenaceae</taxon>
        <taxon>Mycena</taxon>
    </lineage>
</organism>
<feature type="transmembrane region" description="Helical" evidence="1">
    <location>
        <begin position="192"/>
        <end position="213"/>
    </location>
</feature>
<keyword evidence="3" id="KW-1185">Reference proteome</keyword>
<evidence type="ECO:0000256" key="1">
    <source>
        <dbReference type="SAM" id="Phobius"/>
    </source>
</evidence>
<evidence type="ECO:0000313" key="3">
    <source>
        <dbReference type="Proteomes" id="UP000620124"/>
    </source>
</evidence>
<dbReference type="AlphaFoldDB" id="A0A8H7CIN9"/>
<name>A0A8H7CIN9_9AGAR</name>
<feature type="transmembrane region" description="Helical" evidence="1">
    <location>
        <begin position="80"/>
        <end position="107"/>
    </location>
</feature>
<evidence type="ECO:0000313" key="2">
    <source>
        <dbReference type="EMBL" id="KAF7339114.1"/>
    </source>
</evidence>
<comment type="caution">
    <text evidence="2">The sequence shown here is derived from an EMBL/GenBank/DDBJ whole genome shotgun (WGS) entry which is preliminary data.</text>
</comment>
<evidence type="ECO:0008006" key="4">
    <source>
        <dbReference type="Google" id="ProtNLM"/>
    </source>
</evidence>
<protein>
    <recommendedName>
        <fullName evidence="4">THH1/TOM1/TOM3 domain-containing protein</fullName>
    </recommendedName>
</protein>
<keyword evidence="1" id="KW-0472">Membrane</keyword>
<feature type="transmembrane region" description="Helical" evidence="1">
    <location>
        <begin position="35"/>
        <end position="60"/>
    </location>
</feature>
<keyword evidence="1" id="KW-0812">Transmembrane</keyword>
<dbReference type="Proteomes" id="UP000620124">
    <property type="component" value="Unassembled WGS sequence"/>
</dbReference>
<dbReference type="OrthoDB" id="10443499at2759"/>
<proteinExistence type="predicted"/>
<gene>
    <name evidence="2" type="ORF">MVEN_01988100</name>
</gene>
<keyword evidence="1" id="KW-1133">Transmembrane helix</keyword>
<accession>A0A8H7CIN9</accession>
<feature type="transmembrane region" description="Helical" evidence="1">
    <location>
        <begin position="157"/>
        <end position="180"/>
    </location>
</feature>
<feature type="transmembrane region" description="Helical" evidence="1">
    <location>
        <begin position="123"/>
        <end position="145"/>
    </location>
</feature>
<feature type="transmembrane region" description="Helical" evidence="1">
    <location>
        <begin position="6"/>
        <end position="23"/>
    </location>
</feature>
<dbReference type="EMBL" id="JACAZI010000020">
    <property type="protein sequence ID" value="KAF7339114.1"/>
    <property type="molecule type" value="Genomic_DNA"/>
</dbReference>
<reference evidence="2" key="1">
    <citation type="submission" date="2020-05" db="EMBL/GenBank/DDBJ databases">
        <title>Mycena genomes resolve the evolution of fungal bioluminescence.</title>
        <authorList>
            <person name="Tsai I.J."/>
        </authorList>
    </citation>
    <scope>NUCLEOTIDE SEQUENCE</scope>
    <source>
        <strain evidence="2">CCC161011</strain>
    </source>
</reference>
<sequence>MLYFTEQFSNILIATSTMVFLYWTERNWYKNTMILAVRNALGLLMVVAWLALVVAQTILYRPPSDVDHNGLLTIALYQDQLTHAIIGFYNLVTLDIAVSSFVVWIYARKYREPESEKDHHTNIFLLITLLLAIRSLSILVVHILSLVSIPPHLVNTIWTVIFVGLLMLDPTLCYAALYALLRASGVKPPIKFRQIVLVCGVIITACLSCLSCLSCCCEGWTTNEDSGGLDPPEEGYPTDLAN</sequence>